<dbReference type="RefSeq" id="WP_074603873.1">
    <property type="nucleotide sequence ID" value="NZ_FNMW01000008.1"/>
</dbReference>
<keyword evidence="2" id="KW-0472">Membrane</keyword>
<evidence type="ECO:0000256" key="1">
    <source>
        <dbReference type="SAM" id="Coils"/>
    </source>
</evidence>
<dbReference type="AlphaFoldDB" id="A0AAE8HMH3"/>
<dbReference type="EMBL" id="FNMW01000008">
    <property type="protein sequence ID" value="SDX17191.1"/>
    <property type="molecule type" value="Genomic_DNA"/>
</dbReference>
<keyword evidence="2" id="KW-1133">Transmembrane helix</keyword>
<name>A0AAE8HMH3_STREI</name>
<dbReference type="Proteomes" id="UP000182107">
    <property type="component" value="Unassembled WGS sequence"/>
</dbReference>
<feature type="coiled-coil region" evidence="1">
    <location>
        <begin position="78"/>
        <end position="112"/>
    </location>
</feature>
<comment type="caution">
    <text evidence="3">The sequence shown here is derived from an EMBL/GenBank/DDBJ whole genome shotgun (WGS) entry which is preliminary data.</text>
</comment>
<accession>A0AAE8HMH3</accession>
<evidence type="ECO:0000313" key="3">
    <source>
        <dbReference type="EMBL" id="SDX17191.1"/>
    </source>
</evidence>
<sequence length="206" mass="23557">MSKTTRELAELFGLSKQAIEKKYTPEFKAKYMSKVTTNGVPTWLVADEGVNVLKSVFLGTNQTTNLGANGVPTDDKILGVLEEQIKSQKNQIESLQKLLDQSQQLLLSEQKKSQSLIESHKTTIKFDDYLAEQLKNDDFKQVFLKEKEKLDKQIALYQAKSREANQTAKENEYWAIRAEKAFWFAAILAGVFFILLLILGWIYLTR</sequence>
<keyword evidence="2" id="KW-0812">Transmembrane</keyword>
<evidence type="ECO:0008006" key="5">
    <source>
        <dbReference type="Google" id="ProtNLM"/>
    </source>
</evidence>
<keyword evidence="1" id="KW-0175">Coiled coil</keyword>
<protein>
    <recommendedName>
        <fullName evidence="5">DUF536 domain-containing protein</fullName>
    </recommendedName>
</protein>
<organism evidence="3 4">
    <name type="scientific">Streptococcus equinus</name>
    <name type="common">Streptococcus bovis</name>
    <dbReference type="NCBI Taxonomy" id="1335"/>
    <lineage>
        <taxon>Bacteria</taxon>
        <taxon>Bacillati</taxon>
        <taxon>Bacillota</taxon>
        <taxon>Bacilli</taxon>
        <taxon>Lactobacillales</taxon>
        <taxon>Streptococcaceae</taxon>
        <taxon>Streptococcus</taxon>
    </lineage>
</organism>
<reference evidence="3 4" key="1">
    <citation type="submission" date="2016-10" db="EMBL/GenBank/DDBJ databases">
        <authorList>
            <person name="Varghese N."/>
            <person name="Submissions S."/>
        </authorList>
    </citation>
    <scope>NUCLEOTIDE SEQUENCE [LARGE SCALE GENOMIC DNA]</scope>
    <source>
        <strain evidence="3 4">Sb17</strain>
    </source>
</reference>
<feature type="transmembrane region" description="Helical" evidence="2">
    <location>
        <begin position="181"/>
        <end position="204"/>
    </location>
</feature>
<proteinExistence type="predicted"/>
<gene>
    <name evidence="3" type="ORF">SAMN05216415_1906</name>
</gene>
<evidence type="ECO:0000313" key="4">
    <source>
        <dbReference type="Proteomes" id="UP000182107"/>
    </source>
</evidence>
<evidence type="ECO:0000256" key="2">
    <source>
        <dbReference type="SAM" id="Phobius"/>
    </source>
</evidence>